<dbReference type="SUPFAM" id="SSF50978">
    <property type="entry name" value="WD40 repeat-like"/>
    <property type="match status" value="1"/>
</dbReference>
<keyword evidence="5" id="KW-1185">Reference proteome</keyword>
<dbReference type="PANTHER" id="PTHR15574">
    <property type="entry name" value="WD REPEAT DOMAIN-CONTAINING FAMILY"/>
    <property type="match status" value="1"/>
</dbReference>
<dbReference type="OrthoDB" id="273771at2759"/>
<dbReference type="STRING" id="695850.A0A067CKK4"/>
<organism evidence="4 5">
    <name type="scientific">Saprolegnia parasitica (strain CBS 223.65)</name>
    <dbReference type="NCBI Taxonomy" id="695850"/>
    <lineage>
        <taxon>Eukaryota</taxon>
        <taxon>Sar</taxon>
        <taxon>Stramenopiles</taxon>
        <taxon>Oomycota</taxon>
        <taxon>Saprolegniomycetes</taxon>
        <taxon>Saprolegniales</taxon>
        <taxon>Saprolegniaceae</taxon>
        <taxon>Saprolegnia</taxon>
    </lineage>
</organism>
<reference evidence="4 5" key="1">
    <citation type="journal article" date="2013" name="PLoS Genet.">
        <title>Distinctive expansion of potential virulence genes in the genome of the oomycete fish pathogen Saprolegnia parasitica.</title>
        <authorList>
            <person name="Jiang R.H."/>
            <person name="de Bruijn I."/>
            <person name="Haas B.J."/>
            <person name="Belmonte R."/>
            <person name="Lobach L."/>
            <person name="Christie J."/>
            <person name="van den Ackerveken G."/>
            <person name="Bottin A."/>
            <person name="Bulone V."/>
            <person name="Diaz-Moreno S.M."/>
            <person name="Dumas B."/>
            <person name="Fan L."/>
            <person name="Gaulin E."/>
            <person name="Govers F."/>
            <person name="Grenville-Briggs L.J."/>
            <person name="Horner N.R."/>
            <person name="Levin J.Z."/>
            <person name="Mammella M."/>
            <person name="Meijer H.J."/>
            <person name="Morris P."/>
            <person name="Nusbaum C."/>
            <person name="Oome S."/>
            <person name="Phillips A.J."/>
            <person name="van Rooyen D."/>
            <person name="Rzeszutek E."/>
            <person name="Saraiva M."/>
            <person name="Secombes C.J."/>
            <person name="Seidl M.F."/>
            <person name="Snel B."/>
            <person name="Stassen J.H."/>
            <person name="Sykes S."/>
            <person name="Tripathy S."/>
            <person name="van den Berg H."/>
            <person name="Vega-Arreguin J.C."/>
            <person name="Wawra S."/>
            <person name="Young S.K."/>
            <person name="Zeng Q."/>
            <person name="Dieguez-Uribeondo J."/>
            <person name="Russ C."/>
            <person name="Tyler B.M."/>
            <person name="van West P."/>
        </authorList>
    </citation>
    <scope>NUCLEOTIDE SEQUENCE [LARGE SCALE GENOMIC DNA]</scope>
    <source>
        <strain evidence="4 5">CBS 223.65</strain>
    </source>
</reference>
<keyword evidence="1" id="KW-0853">WD repeat</keyword>
<feature type="region of interest" description="Disordered" evidence="3">
    <location>
        <begin position="71"/>
        <end position="141"/>
    </location>
</feature>
<dbReference type="Pfam" id="PF00400">
    <property type="entry name" value="WD40"/>
    <property type="match status" value="1"/>
</dbReference>
<dbReference type="GO" id="GO:0005737">
    <property type="term" value="C:cytoplasm"/>
    <property type="evidence" value="ECO:0007669"/>
    <property type="project" value="TreeGrafter"/>
</dbReference>
<accession>A0A067CKK4</accession>
<feature type="compositionally biased region" description="Pro residues" evidence="3">
    <location>
        <begin position="201"/>
        <end position="210"/>
    </location>
</feature>
<evidence type="ECO:0000313" key="5">
    <source>
        <dbReference type="Proteomes" id="UP000030745"/>
    </source>
</evidence>
<protein>
    <submittedName>
        <fullName evidence="4">Uncharacterized protein</fullName>
    </submittedName>
</protein>
<dbReference type="GO" id="GO:0045717">
    <property type="term" value="P:negative regulation of fatty acid biosynthetic process"/>
    <property type="evidence" value="ECO:0007669"/>
    <property type="project" value="TreeGrafter"/>
</dbReference>
<evidence type="ECO:0000256" key="1">
    <source>
        <dbReference type="ARBA" id="ARBA00022574"/>
    </source>
</evidence>
<feature type="compositionally biased region" description="Acidic residues" evidence="3">
    <location>
        <begin position="104"/>
        <end position="119"/>
    </location>
</feature>
<dbReference type="VEuPathDB" id="FungiDB:SPRG_07807"/>
<feature type="compositionally biased region" description="Low complexity" evidence="3">
    <location>
        <begin position="85"/>
        <end position="99"/>
    </location>
</feature>
<dbReference type="GeneID" id="24130058"/>
<dbReference type="AlphaFoldDB" id="A0A067CKK4"/>
<gene>
    <name evidence="4" type="ORF">SPRG_07807</name>
</gene>
<evidence type="ECO:0000313" key="4">
    <source>
        <dbReference type="EMBL" id="KDO27096.1"/>
    </source>
</evidence>
<dbReference type="Gene3D" id="2.130.10.10">
    <property type="entry name" value="YVTN repeat-like/Quinoprotein amine dehydrogenase"/>
    <property type="match status" value="1"/>
</dbReference>
<name>A0A067CKK4_SAPPC</name>
<dbReference type="RefSeq" id="XP_012202190.1">
    <property type="nucleotide sequence ID" value="XM_012346800.1"/>
</dbReference>
<sequence length="510" mass="54930">MNTTGDLVAPARAKPPIRLRTLPAAKAKPATLVARAKLPSGAASKAFLSAPRVGRAKVTANTKRPLALRRSSISKAKPASKTELAELSSDFSSEASACSTMSGDSDEVEYSDSEDDEAATSDHAPQVTTKHSAVSEYEQQRLRKMQQNAAYLATLGLASTKTSLRQAANTVQAKPTRKRSPATPALPTRSYALRRRTLPGASPPRASPPSRPRHRRRRPQHDRVDAQLKKIYAMDMSTARLLATGGHLGYVSVYGADVVASGPAPLQSFRAHGANDAYVKVWDLRTAKSNDGCPKELTATNALHGSGIFSLDLAPHAHVDARLVTSSKDQSVVVSRLTPAGAIQMEARYQDHAGVVKCARFSRHDPNVFASCGNDRAVYIRDIRSPTAAPVALAELHTQSVNCVRWHPEQATQLLTAGFDGQLFLMDTRQPKAPVQTFLTSPTTRLFNPEFVTGGYIAVCLEKALTLYCTQSGAVFSRGSMAYDGDSILVTPTRSILIAHKHIVSLYASE</sequence>
<dbReference type="PANTHER" id="PTHR15574:SF40">
    <property type="entry name" value="WD AND TETRATRICOPEPTIDE REPEATS PROTEIN 1"/>
    <property type="match status" value="1"/>
</dbReference>
<evidence type="ECO:0000256" key="2">
    <source>
        <dbReference type="ARBA" id="ARBA00022737"/>
    </source>
</evidence>
<dbReference type="InterPro" id="IPR036322">
    <property type="entry name" value="WD40_repeat_dom_sf"/>
</dbReference>
<keyword evidence="2" id="KW-0677">Repeat</keyword>
<dbReference type="EMBL" id="KK583219">
    <property type="protein sequence ID" value="KDO27096.1"/>
    <property type="molecule type" value="Genomic_DNA"/>
</dbReference>
<dbReference type="SMART" id="SM00320">
    <property type="entry name" value="WD40"/>
    <property type="match status" value="4"/>
</dbReference>
<evidence type="ECO:0000256" key="3">
    <source>
        <dbReference type="SAM" id="MobiDB-lite"/>
    </source>
</evidence>
<feature type="region of interest" description="Disordered" evidence="3">
    <location>
        <begin position="166"/>
        <end position="225"/>
    </location>
</feature>
<dbReference type="InterPro" id="IPR045151">
    <property type="entry name" value="DCAF8"/>
</dbReference>
<feature type="compositionally biased region" description="Basic residues" evidence="3">
    <location>
        <begin position="211"/>
        <end position="220"/>
    </location>
</feature>
<dbReference type="InterPro" id="IPR015943">
    <property type="entry name" value="WD40/YVTN_repeat-like_dom_sf"/>
</dbReference>
<dbReference type="GO" id="GO:0080008">
    <property type="term" value="C:Cul4-RING E3 ubiquitin ligase complex"/>
    <property type="evidence" value="ECO:0007669"/>
    <property type="project" value="TreeGrafter"/>
</dbReference>
<dbReference type="KEGG" id="spar:SPRG_07807"/>
<dbReference type="Proteomes" id="UP000030745">
    <property type="component" value="Unassembled WGS sequence"/>
</dbReference>
<dbReference type="InterPro" id="IPR001680">
    <property type="entry name" value="WD40_rpt"/>
</dbReference>
<proteinExistence type="predicted"/>